<dbReference type="Pfam" id="PF13439">
    <property type="entry name" value="Glyco_transf_4"/>
    <property type="match status" value="1"/>
</dbReference>
<gene>
    <name evidence="5" type="primary">mshA</name>
    <name evidence="5" type="ORF">NCTC13354_00618</name>
</gene>
<feature type="domain" description="Glycosyl transferase family 1" evidence="3">
    <location>
        <begin position="181"/>
        <end position="326"/>
    </location>
</feature>
<proteinExistence type="predicted"/>
<protein>
    <submittedName>
        <fullName evidence="5">D-inositol-3-phosphate glycosyltransferase</fullName>
        <ecNumber evidence="5">2.4.1.250</ecNumber>
    </submittedName>
</protein>
<dbReference type="EC" id="2.4.1.250" evidence="5"/>
<keyword evidence="6" id="KW-1185">Reference proteome</keyword>
<accession>A0A3S4VFE5</accession>
<evidence type="ECO:0000259" key="4">
    <source>
        <dbReference type="Pfam" id="PF13439"/>
    </source>
</evidence>
<feature type="domain" description="Glycosyltransferase subfamily 4-like N-terminal" evidence="4">
    <location>
        <begin position="17"/>
        <end position="171"/>
    </location>
</feature>
<organism evidence="5 6">
    <name type="scientific">Trueperella bialowiezensis</name>
    <dbReference type="NCBI Taxonomy" id="312285"/>
    <lineage>
        <taxon>Bacteria</taxon>
        <taxon>Bacillati</taxon>
        <taxon>Actinomycetota</taxon>
        <taxon>Actinomycetes</taxon>
        <taxon>Actinomycetales</taxon>
        <taxon>Actinomycetaceae</taxon>
        <taxon>Trueperella</taxon>
    </lineage>
</organism>
<name>A0A3S4VFE5_9ACTO</name>
<dbReference type="EMBL" id="LR134476">
    <property type="protein sequence ID" value="VEI12920.1"/>
    <property type="molecule type" value="Genomic_DNA"/>
</dbReference>
<evidence type="ECO:0000313" key="5">
    <source>
        <dbReference type="EMBL" id="VEI12920.1"/>
    </source>
</evidence>
<dbReference type="Proteomes" id="UP000269542">
    <property type="component" value="Chromosome"/>
</dbReference>
<dbReference type="RefSeq" id="WP_126416087.1">
    <property type="nucleotide sequence ID" value="NZ_LR134476.1"/>
</dbReference>
<dbReference type="Gene3D" id="3.40.50.2000">
    <property type="entry name" value="Glycogen Phosphorylase B"/>
    <property type="match status" value="2"/>
</dbReference>
<reference evidence="5 6" key="1">
    <citation type="submission" date="2018-12" db="EMBL/GenBank/DDBJ databases">
        <authorList>
            <consortium name="Pathogen Informatics"/>
        </authorList>
    </citation>
    <scope>NUCLEOTIDE SEQUENCE [LARGE SCALE GENOMIC DNA]</scope>
    <source>
        <strain evidence="5 6">NCTC13354</strain>
    </source>
</reference>
<dbReference type="InterPro" id="IPR001296">
    <property type="entry name" value="Glyco_trans_1"/>
</dbReference>
<dbReference type="OrthoDB" id="3171021at2"/>
<dbReference type="PANTHER" id="PTHR12526">
    <property type="entry name" value="GLYCOSYLTRANSFERASE"/>
    <property type="match status" value="1"/>
</dbReference>
<dbReference type="CDD" id="cd03801">
    <property type="entry name" value="GT4_PimA-like"/>
    <property type="match status" value="1"/>
</dbReference>
<keyword evidence="1 5" id="KW-0328">Glycosyltransferase</keyword>
<dbReference type="SUPFAM" id="SSF53756">
    <property type="entry name" value="UDP-Glycosyltransferase/glycogen phosphorylase"/>
    <property type="match status" value="1"/>
</dbReference>
<dbReference type="Pfam" id="PF00534">
    <property type="entry name" value="Glycos_transf_1"/>
    <property type="match status" value="1"/>
</dbReference>
<evidence type="ECO:0000259" key="3">
    <source>
        <dbReference type="Pfam" id="PF00534"/>
    </source>
</evidence>
<evidence type="ECO:0000256" key="2">
    <source>
        <dbReference type="ARBA" id="ARBA00022679"/>
    </source>
</evidence>
<dbReference type="KEGG" id="tbw:NCTC13354_00618"/>
<dbReference type="InterPro" id="IPR028098">
    <property type="entry name" value="Glyco_trans_4-like_N"/>
</dbReference>
<evidence type="ECO:0000313" key="6">
    <source>
        <dbReference type="Proteomes" id="UP000269542"/>
    </source>
</evidence>
<sequence>MKVCVVTSWFPTDVKPGAGSFVATDARALAHDHDVRIVHFVDPHLDDGRRTINLDGIPGIRVPLQLTNPLSWIRAIRRAYPYLKNADVVHTMAFSSLLKILPVPFSAPVVHTEHWHGMMRIRSSRFARLEKLAVKITMARPTVASGVSSYLASEVEALSGRDVRVIPNIVDAPPLLDPPQPEPSPQLRILSVGYLSPIKDPLMAVRALGVLRERGVDAHLAWAGTGDMEADVLELAEQLGVAQSLTLLGHVSRQELFRQLEMCNVVLHTSTEETFSLVAAEALVAGRPLVIQERGGHTDFAREPYTTFVHTRTPEAFADAIERAGEIGRTVDFTDVSRQLRHNFSEDAFRERWSQVYREVTA</sequence>
<keyword evidence="2 5" id="KW-0808">Transferase</keyword>
<evidence type="ECO:0000256" key="1">
    <source>
        <dbReference type="ARBA" id="ARBA00022676"/>
    </source>
</evidence>
<dbReference type="GO" id="GO:0102710">
    <property type="term" value="F:D-inositol-3-phosphate glycosyltransferase activity"/>
    <property type="evidence" value="ECO:0007669"/>
    <property type="project" value="UniProtKB-EC"/>
</dbReference>
<dbReference type="AlphaFoldDB" id="A0A3S4VFE5"/>